<dbReference type="PANTHER" id="PTHR47481">
    <property type="match status" value="1"/>
</dbReference>
<proteinExistence type="predicted"/>
<reference evidence="3" key="2">
    <citation type="submission" date="2025-08" db="UniProtKB">
        <authorList>
            <consortium name="RefSeq"/>
        </authorList>
    </citation>
    <scope>IDENTIFICATION</scope>
    <source>
        <tissue evidence="3">Leaf</tissue>
    </source>
</reference>
<protein>
    <submittedName>
        <fullName evidence="3">Uncharacterized protein LOC109128295 isoform X2</fullName>
    </submittedName>
</protein>
<evidence type="ECO:0000313" key="3">
    <source>
        <dbReference type="RefSeq" id="XP_019089923.1"/>
    </source>
</evidence>
<evidence type="ECO:0000313" key="2">
    <source>
        <dbReference type="Proteomes" id="UP000694864"/>
    </source>
</evidence>
<accession>A0ABM1QT35</accession>
<name>A0ABM1QT35_CAMSA</name>
<dbReference type="PANTHER" id="PTHR47481:SF41">
    <property type="entry name" value="COPIA-LIKE POLYPROTEIN_RETROTRANSPOSON"/>
    <property type="match status" value="1"/>
</dbReference>
<feature type="compositionally biased region" description="Polar residues" evidence="1">
    <location>
        <begin position="74"/>
        <end position="85"/>
    </location>
</feature>
<dbReference type="RefSeq" id="XP_019089923.1">
    <property type="nucleotide sequence ID" value="XM_019234378.1"/>
</dbReference>
<feature type="compositionally biased region" description="Low complexity" evidence="1">
    <location>
        <begin position="57"/>
        <end position="69"/>
    </location>
</feature>
<sequence>MVTYLLNGLDEKFDYIINVIKHKEPFPSFETVKSMLYLEESRLKRAQRLTAKHSDHSSSTTALTATTTTEPDTRSFNHPSNRSQFNSNNRGNRKNRGSRGGGRNNFQSRPNFPNWATPPFRQGPFPSWPNYYGQWPQQPYRPSFPTPHPPQSHQQAHLMELQPAAPITEMLADPTAYPWIMDSGATAHLSSTTGSSNTENSSPL</sequence>
<dbReference type="Proteomes" id="UP000694864">
    <property type="component" value="Chromosome 13"/>
</dbReference>
<keyword evidence="2" id="KW-1185">Reference proteome</keyword>
<gene>
    <name evidence="3" type="primary">LOC109128295</name>
</gene>
<feature type="region of interest" description="Disordered" evidence="1">
    <location>
        <begin position="48"/>
        <end position="120"/>
    </location>
</feature>
<organism evidence="2 3">
    <name type="scientific">Camelina sativa</name>
    <name type="common">False flax</name>
    <name type="synonym">Myagrum sativum</name>
    <dbReference type="NCBI Taxonomy" id="90675"/>
    <lineage>
        <taxon>Eukaryota</taxon>
        <taxon>Viridiplantae</taxon>
        <taxon>Streptophyta</taxon>
        <taxon>Embryophyta</taxon>
        <taxon>Tracheophyta</taxon>
        <taxon>Spermatophyta</taxon>
        <taxon>Magnoliopsida</taxon>
        <taxon>eudicotyledons</taxon>
        <taxon>Gunneridae</taxon>
        <taxon>Pentapetalae</taxon>
        <taxon>rosids</taxon>
        <taxon>malvids</taxon>
        <taxon>Brassicales</taxon>
        <taxon>Brassicaceae</taxon>
        <taxon>Camelineae</taxon>
        <taxon>Camelina</taxon>
    </lineage>
</organism>
<evidence type="ECO:0000256" key="1">
    <source>
        <dbReference type="SAM" id="MobiDB-lite"/>
    </source>
</evidence>
<reference evidence="2" key="1">
    <citation type="journal article" date="2014" name="Nat. Commun.">
        <title>The emerging biofuel crop Camelina sativa retains a highly undifferentiated hexaploid genome structure.</title>
        <authorList>
            <person name="Kagale S."/>
            <person name="Koh C."/>
            <person name="Nixon J."/>
            <person name="Bollina V."/>
            <person name="Clarke W.E."/>
            <person name="Tuteja R."/>
            <person name="Spillane C."/>
            <person name="Robinson S.J."/>
            <person name="Links M.G."/>
            <person name="Clarke C."/>
            <person name="Higgins E.E."/>
            <person name="Huebert T."/>
            <person name="Sharpe A.G."/>
            <person name="Parkin I.A."/>
        </authorList>
    </citation>
    <scope>NUCLEOTIDE SEQUENCE [LARGE SCALE GENOMIC DNA]</scope>
    <source>
        <strain evidence="2">cv. DH55</strain>
    </source>
</reference>
<dbReference type="GeneID" id="109128295"/>